<dbReference type="InterPro" id="IPR007848">
    <property type="entry name" value="Small_mtfrase_dom"/>
</dbReference>
<dbReference type="InterPro" id="IPR022882">
    <property type="entry name" value="tRNA_adenine-N6_MeTrfase"/>
</dbReference>
<dbReference type="InterPro" id="IPR050210">
    <property type="entry name" value="tRNA_Adenine-N(6)_MTase"/>
</dbReference>
<evidence type="ECO:0000313" key="9">
    <source>
        <dbReference type="Proteomes" id="UP000625283"/>
    </source>
</evidence>
<dbReference type="EMBL" id="JAERTY010000002">
    <property type="protein sequence ID" value="MBL1407744.1"/>
    <property type="molecule type" value="Genomic_DNA"/>
</dbReference>
<evidence type="ECO:0000256" key="2">
    <source>
        <dbReference type="ARBA" id="ARBA00022603"/>
    </source>
</evidence>
<dbReference type="HAMAP" id="MF_01872">
    <property type="entry name" value="tRNA_methyltr_YfiC"/>
    <property type="match status" value="1"/>
</dbReference>
<comment type="catalytic activity">
    <reaction evidence="6">
        <text>adenosine(37) in tRNA1(Val) + S-adenosyl-L-methionine = N(6)-methyladenosine(37) in tRNA1(Val) + S-adenosyl-L-homocysteine + H(+)</text>
        <dbReference type="Rhea" id="RHEA:43160"/>
        <dbReference type="Rhea" id="RHEA-COMP:10369"/>
        <dbReference type="Rhea" id="RHEA-COMP:10370"/>
        <dbReference type="ChEBI" id="CHEBI:15378"/>
        <dbReference type="ChEBI" id="CHEBI:57856"/>
        <dbReference type="ChEBI" id="CHEBI:59789"/>
        <dbReference type="ChEBI" id="CHEBI:74411"/>
        <dbReference type="ChEBI" id="CHEBI:74449"/>
        <dbReference type="EC" id="2.1.1.223"/>
    </reaction>
</comment>
<dbReference type="GO" id="GO:0032259">
    <property type="term" value="P:methylation"/>
    <property type="evidence" value="ECO:0007669"/>
    <property type="project" value="UniProtKB-KW"/>
</dbReference>
<evidence type="ECO:0000313" key="8">
    <source>
        <dbReference type="EMBL" id="MBL1407744.1"/>
    </source>
</evidence>
<dbReference type="EC" id="2.1.1.223" evidence="6"/>
<comment type="function">
    <text evidence="6">Specifically methylates the adenine in position 37 of tRNA(1)(Val) (anticodon cmo5UAC).</text>
</comment>
<evidence type="ECO:0000256" key="1">
    <source>
        <dbReference type="ARBA" id="ARBA00022490"/>
    </source>
</evidence>
<keyword evidence="9" id="KW-1185">Reference proteome</keyword>
<dbReference type="CDD" id="cd02440">
    <property type="entry name" value="AdoMet_MTases"/>
    <property type="match status" value="1"/>
</dbReference>
<protein>
    <recommendedName>
        <fullName evidence="6">tRNA1(Val) (adenine(37)-N6)-methyltransferase</fullName>
        <ecNumber evidence="6">2.1.1.223</ecNumber>
    </recommendedName>
    <alternativeName>
        <fullName evidence="6">tRNA m6A37 methyltransferase</fullName>
    </alternativeName>
</protein>
<name>A0ABS1QZJ9_9SPHI</name>
<evidence type="ECO:0000256" key="4">
    <source>
        <dbReference type="ARBA" id="ARBA00022691"/>
    </source>
</evidence>
<dbReference type="PANTHER" id="PTHR47739:SF1">
    <property type="entry name" value="TRNA1(VAL) (ADENINE(37)-N6)-METHYLTRANSFERASE"/>
    <property type="match status" value="1"/>
</dbReference>
<comment type="similarity">
    <text evidence="6">Belongs to the methyltransferase superfamily. tRNA (adenine-N(6)-)-methyltransferase family.</text>
</comment>
<comment type="caution">
    <text evidence="8">The sequence shown here is derived from an EMBL/GenBank/DDBJ whole genome shotgun (WGS) entry which is preliminary data.</text>
</comment>
<proteinExistence type="inferred from homology"/>
<dbReference type="SUPFAM" id="SSF53335">
    <property type="entry name" value="S-adenosyl-L-methionine-dependent methyltransferases"/>
    <property type="match status" value="1"/>
</dbReference>
<evidence type="ECO:0000256" key="6">
    <source>
        <dbReference type="HAMAP-Rule" id="MF_01872"/>
    </source>
</evidence>
<sequence>MGEVFKFKEFEVNQEGCAMKINTDGVLLGAMVDSDKPSRILDVGSGTGVIALMLAQRFPNAMVDAVDIDQTAYRRTLENFQVSPFAARMSARYGDFEIDGEQEIYDLIVANPPFYINALHNPDTRKRLARHTDLDFFKRLIAFASRNLSPRGTLQLIVPIDVSKDILPYTDSEGLFLVKEVCIRSFDYSEPIRKIMVFSNANRQTEESIDFVIYQEKGIYSDGYRDILKPFFIAF</sequence>
<dbReference type="InterPro" id="IPR029063">
    <property type="entry name" value="SAM-dependent_MTases_sf"/>
</dbReference>
<evidence type="ECO:0000256" key="3">
    <source>
        <dbReference type="ARBA" id="ARBA00022679"/>
    </source>
</evidence>
<accession>A0ABS1QZJ9</accession>
<dbReference type="PROSITE" id="PS00092">
    <property type="entry name" value="N6_MTASE"/>
    <property type="match status" value="1"/>
</dbReference>
<dbReference type="Gene3D" id="3.40.50.150">
    <property type="entry name" value="Vaccinia Virus protein VP39"/>
    <property type="match status" value="1"/>
</dbReference>
<dbReference type="PANTHER" id="PTHR47739">
    <property type="entry name" value="TRNA1(VAL) (ADENINE(37)-N6)-METHYLTRANSFERASE"/>
    <property type="match status" value="1"/>
</dbReference>
<feature type="domain" description="Methyltransferase small" evidence="7">
    <location>
        <begin position="27"/>
        <end position="158"/>
    </location>
</feature>
<keyword evidence="2 6" id="KW-0489">Methyltransferase</keyword>
<dbReference type="Pfam" id="PF05175">
    <property type="entry name" value="MTS"/>
    <property type="match status" value="1"/>
</dbReference>
<reference evidence="8 9" key="1">
    <citation type="submission" date="2021-01" db="EMBL/GenBank/DDBJ databases">
        <title>C459-1 draft genome sequence.</title>
        <authorList>
            <person name="Zhang X.-F."/>
        </authorList>
    </citation>
    <scope>NUCLEOTIDE SEQUENCE [LARGE SCALE GENOMIC DNA]</scope>
    <source>
        <strain evidence="9">C459-1</strain>
    </source>
</reference>
<organism evidence="8 9">
    <name type="scientific">Sphingobacterium faecale</name>
    <dbReference type="NCBI Taxonomy" id="2803775"/>
    <lineage>
        <taxon>Bacteria</taxon>
        <taxon>Pseudomonadati</taxon>
        <taxon>Bacteroidota</taxon>
        <taxon>Sphingobacteriia</taxon>
        <taxon>Sphingobacteriales</taxon>
        <taxon>Sphingobacteriaceae</taxon>
        <taxon>Sphingobacterium</taxon>
    </lineage>
</organism>
<evidence type="ECO:0000259" key="7">
    <source>
        <dbReference type="Pfam" id="PF05175"/>
    </source>
</evidence>
<dbReference type="InterPro" id="IPR002052">
    <property type="entry name" value="DNA_methylase_N6_adenine_CS"/>
</dbReference>
<dbReference type="RefSeq" id="WP_202101557.1">
    <property type="nucleotide sequence ID" value="NZ_JAERTY010000002.1"/>
</dbReference>
<evidence type="ECO:0000256" key="5">
    <source>
        <dbReference type="ARBA" id="ARBA00022694"/>
    </source>
</evidence>
<keyword evidence="4 6" id="KW-0949">S-adenosyl-L-methionine</keyword>
<gene>
    <name evidence="8" type="ORF">JKG61_03175</name>
</gene>
<dbReference type="PRINTS" id="PR00507">
    <property type="entry name" value="N12N6MTFRASE"/>
</dbReference>
<keyword evidence="1 6" id="KW-0963">Cytoplasm</keyword>
<dbReference type="Proteomes" id="UP000625283">
    <property type="component" value="Unassembled WGS sequence"/>
</dbReference>
<comment type="subcellular location">
    <subcellularLocation>
        <location evidence="6">Cytoplasm</location>
    </subcellularLocation>
</comment>
<dbReference type="GO" id="GO:0008168">
    <property type="term" value="F:methyltransferase activity"/>
    <property type="evidence" value="ECO:0007669"/>
    <property type="project" value="UniProtKB-KW"/>
</dbReference>
<keyword evidence="5 6" id="KW-0819">tRNA processing</keyword>
<keyword evidence="3 6" id="KW-0808">Transferase</keyword>